<name>A0A7M5UXU8_9CNID</name>
<feature type="compositionally biased region" description="Acidic residues" evidence="1">
    <location>
        <begin position="228"/>
        <end position="249"/>
    </location>
</feature>
<feature type="region of interest" description="Disordered" evidence="1">
    <location>
        <begin position="209"/>
        <end position="249"/>
    </location>
</feature>
<dbReference type="OrthoDB" id="5976191at2759"/>
<dbReference type="PANTHER" id="PTHR31751:SF7">
    <property type="entry name" value="THAP-TYPE DOMAIN-CONTAINING PROTEIN"/>
    <property type="match status" value="1"/>
</dbReference>
<keyword evidence="3" id="KW-1185">Reference proteome</keyword>
<proteinExistence type="predicted"/>
<evidence type="ECO:0000313" key="2">
    <source>
        <dbReference type="EnsemblMetazoa" id="CLYHEMP000022.1"/>
    </source>
</evidence>
<organism evidence="2 3">
    <name type="scientific">Clytia hemisphaerica</name>
    <dbReference type="NCBI Taxonomy" id="252671"/>
    <lineage>
        <taxon>Eukaryota</taxon>
        <taxon>Metazoa</taxon>
        <taxon>Cnidaria</taxon>
        <taxon>Hydrozoa</taxon>
        <taxon>Hydroidolina</taxon>
        <taxon>Leptothecata</taxon>
        <taxon>Obeliida</taxon>
        <taxon>Clytiidae</taxon>
        <taxon>Clytia</taxon>
    </lineage>
</organism>
<protein>
    <submittedName>
        <fullName evidence="2">Uncharacterized protein</fullName>
    </submittedName>
</protein>
<evidence type="ECO:0000313" key="3">
    <source>
        <dbReference type="Proteomes" id="UP000594262"/>
    </source>
</evidence>
<dbReference type="AlphaFoldDB" id="A0A7M5UXU8"/>
<evidence type="ECO:0000256" key="1">
    <source>
        <dbReference type="SAM" id="MobiDB-lite"/>
    </source>
</evidence>
<accession>A0A7M5UXU8</accession>
<dbReference type="EnsemblMetazoa" id="CLYHEMT000022.1">
    <property type="protein sequence ID" value="CLYHEMP000022.1"/>
    <property type="gene ID" value="CLYHEMG000022"/>
</dbReference>
<dbReference type="PANTHER" id="PTHR31751">
    <property type="entry name" value="SI:CH211-108C17.2-RELATED-RELATED"/>
    <property type="match status" value="1"/>
</dbReference>
<reference evidence="2" key="1">
    <citation type="submission" date="2021-01" db="UniProtKB">
        <authorList>
            <consortium name="EnsemblMetazoa"/>
        </authorList>
    </citation>
    <scope>IDENTIFICATION</scope>
</reference>
<sequence length="249" mass="28911">CQGNELKLKSLWLQALHHICNDHQNCDYGEVELEDGKQWLDPSSEAMKALRKKLFGAKWLKSMNYYVRNRHTGTLENYHNLKLVYTPKRIGYKNESYISRGQLTVLDHNRHLNRPQLKRKDGTPVFSSSFGKRSKQWYVVPVPVPKTYSYIPEMIAKTMWRRHLKPNLKLKPRTETCMLAKNIASKPRPSTEVLIERHTARAKLQFDVKQSTTVDVPPPQVGQSFADELSESDEEENRNGEDSENSETD</sequence>
<dbReference type="Proteomes" id="UP000594262">
    <property type="component" value="Unplaced"/>
</dbReference>